<organism evidence="2 3">
    <name type="scientific">Tanacetum coccineum</name>
    <dbReference type="NCBI Taxonomy" id="301880"/>
    <lineage>
        <taxon>Eukaryota</taxon>
        <taxon>Viridiplantae</taxon>
        <taxon>Streptophyta</taxon>
        <taxon>Embryophyta</taxon>
        <taxon>Tracheophyta</taxon>
        <taxon>Spermatophyta</taxon>
        <taxon>Magnoliopsida</taxon>
        <taxon>eudicotyledons</taxon>
        <taxon>Gunneridae</taxon>
        <taxon>Pentapetalae</taxon>
        <taxon>asterids</taxon>
        <taxon>campanulids</taxon>
        <taxon>Asterales</taxon>
        <taxon>Asteraceae</taxon>
        <taxon>Asteroideae</taxon>
        <taxon>Anthemideae</taxon>
        <taxon>Anthemidinae</taxon>
        <taxon>Tanacetum</taxon>
    </lineage>
</organism>
<dbReference type="Proteomes" id="UP001151760">
    <property type="component" value="Unassembled WGS sequence"/>
</dbReference>
<dbReference type="InterPro" id="IPR003959">
    <property type="entry name" value="ATPase_AAA_core"/>
</dbReference>
<dbReference type="InterPro" id="IPR027417">
    <property type="entry name" value="P-loop_NTPase"/>
</dbReference>
<reference evidence="2" key="2">
    <citation type="submission" date="2022-01" db="EMBL/GenBank/DDBJ databases">
        <authorList>
            <person name="Yamashiro T."/>
            <person name="Shiraishi A."/>
            <person name="Satake H."/>
            <person name="Nakayama K."/>
        </authorList>
    </citation>
    <scope>NUCLEOTIDE SEQUENCE</scope>
</reference>
<evidence type="ECO:0000259" key="1">
    <source>
        <dbReference type="Pfam" id="PF00004"/>
    </source>
</evidence>
<keyword evidence="3" id="KW-1185">Reference proteome</keyword>
<sequence>MDIHQRHVAGEEARPCVIFFDELDSLALARGASGDSGGVMDRVVSQMLAEIDGLNDSSQDFFIIGASNRRIFYRCSKLSFFVKLLLSVGVATDPSYRESRTSCIKTLLGGKSSVFMDVKPWMRIRLKKLRGYAVRSVELPGLLWGACTVLIRNPKWSHLRDLHKTLDMVKASTEFDYDGGRADVLQSLANALDQYADEYLRKRKADAYGWRAQPLVQRLEKFDKSILFLTMLYGTSWFSDLV</sequence>
<feature type="domain" description="ATPase AAA-type core" evidence="1">
    <location>
        <begin position="11"/>
        <end position="69"/>
    </location>
</feature>
<name>A0ABQ5GG30_9ASTR</name>
<dbReference type="Pfam" id="PF00004">
    <property type="entry name" value="AAA"/>
    <property type="match status" value="1"/>
</dbReference>
<dbReference type="InterPro" id="IPR050168">
    <property type="entry name" value="AAA_ATPase_domain"/>
</dbReference>
<dbReference type="Gene3D" id="3.40.50.300">
    <property type="entry name" value="P-loop containing nucleotide triphosphate hydrolases"/>
    <property type="match status" value="1"/>
</dbReference>
<dbReference type="EMBL" id="BQNB010018416">
    <property type="protein sequence ID" value="GJT74156.1"/>
    <property type="molecule type" value="Genomic_DNA"/>
</dbReference>
<dbReference type="SUPFAM" id="SSF52540">
    <property type="entry name" value="P-loop containing nucleoside triphosphate hydrolases"/>
    <property type="match status" value="1"/>
</dbReference>
<protein>
    <submittedName>
        <fullName evidence="2">Peroxisome biogenesis protein 6</fullName>
    </submittedName>
</protein>
<comment type="caution">
    <text evidence="2">The sequence shown here is derived from an EMBL/GenBank/DDBJ whole genome shotgun (WGS) entry which is preliminary data.</text>
</comment>
<proteinExistence type="predicted"/>
<accession>A0ABQ5GG30</accession>
<evidence type="ECO:0000313" key="3">
    <source>
        <dbReference type="Proteomes" id="UP001151760"/>
    </source>
</evidence>
<gene>
    <name evidence="2" type="ORF">Tco_1040881</name>
</gene>
<dbReference type="PANTHER" id="PTHR23077">
    <property type="entry name" value="AAA-FAMILY ATPASE"/>
    <property type="match status" value="1"/>
</dbReference>
<reference evidence="2" key="1">
    <citation type="journal article" date="2022" name="Int. J. Mol. Sci.">
        <title>Draft Genome of Tanacetum Coccineum: Genomic Comparison of Closely Related Tanacetum-Family Plants.</title>
        <authorList>
            <person name="Yamashiro T."/>
            <person name="Shiraishi A."/>
            <person name="Nakayama K."/>
            <person name="Satake H."/>
        </authorList>
    </citation>
    <scope>NUCLEOTIDE SEQUENCE</scope>
</reference>
<dbReference type="PANTHER" id="PTHR23077:SF9">
    <property type="entry name" value="PEROXISOMAL ATPASE PEX6"/>
    <property type="match status" value="1"/>
</dbReference>
<evidence type="ECO:0000313" key="2">
    <source>
        <dbReference type="EMBL" id="GJT74156.1"/>
    </source>
</evidence>